<organism evidence="2">
    <name type="scientific">Hexamita inflata</name>
    <dbReference type="NCBI Taxonomy" id="28002"/>
    <lineage>
        <taxon>Eukaryota</taxon>
        <taxon>Metamonada</taxon>
        <taxon>Diplomonadida</taxon>
        <taxon>Hexamitidae</taxon>
        <taxon>Hexamitinae</taxon>
        <taxon>Hexamita</taxon>
    </lineage>
</organism>
<gene>
    <name evidence="2" type="ORF">HINF_LOCUS62367</name>
    <name evidence="3" type="ORF">HINF_LOCUS66723</name>
</gene>
<sequence length="544" mass="64362">MNEHSIQKTFKNYDLLYNIFQYNNVGFSFQALSLNQHLQQQKLNLLNYSENVNLYYDVGIFSLSTQDQIYNIDGEDNQSIEQKIEFNFKCPLSSQSNDQFIKRKYDQFKLKQSQINQIQYNFTFDYKCQIVSDEAGFYLELLNCGENTIQCFQRRFHKSNIYRTTLFGILCALQYIEPGCLIKFILKNQYTAYFLKYFNNISTFENVMQNNIDLLEKIVQYNQIKFCFKVKINFEQRFTDRLELNKENKSLKYYDCGFSDNLTIDQNQNEQLVSSNQITSENNSITIFKRSDVKLNKPNFDFICQIVSNKTRFYLEIKKQNDNTIQCYHGQYDTSTETRITLYGIIQSLQYVTQIKQQYCILFILQYPNAGEQILSYQSNKQFLINSDLLQKIFEFHDIQFYFQRKCKFESIIMQQLNISLSSHYSDHSSHTDVQDQSSQNISYQESSSTQNESNQQEHSTKSLSNNSNQEPQNISEHHSNLKINQNKSSFLLSGSNSFENEIEPQVTKIFEFQNLTTEQQKTVRKVLMEMDVSFQLLKSAQNQ</sequence>
<dbReference type="Proteomes" id="UP001642409">
    <property type="component" value="Unassembled WGS sequence"/>
</dbReference>
<keyword evidence="4" id="KW-1185">Reference proteome</keyword>
<protein>
    <submittedName>
        <fullName evidence="3">Hypothetical_protein</fullName>
    </submittedName>
</protein>
<reference evidence="3 4" key="2">
    <citation type="submission" date="2024-07" db="EMBL/GenBank/DDBJ databases">
        <authorList>
            <person name="Akdeniz Z."/>
        </authorList>
    </citation>
    <scope>NUCLEOTIDE SEQUENCE [LARGE SCALE GENOMIC DNA]</scope>
</reference>
<evidence type="ECO:0000256" key="1">
    <source>
        <dbReference type="SAM" id="MobiDB-lite"/>
    </source>
</evidence>
<name>A0AA86RE37_9EUKA</name>
<feature type="compositionally biased region" description="Low complexity" evidence="1">
    <location>
        <begin position="437"/>
        <end position="458"/>
    </location>
</feature>
<evidence type="ECO:0000313" key="4">
    <source>
        <dbReference type="Proteomes" id="UP001642409"/>
    </source>
</evidence>
<dbReference type="AlphaFoldDB" id="A0AA86RE37"/>
<reference evidence="2" key="1">
    <citation type="submission" date="2023-06" db="EMBL/GenBank/DDBJ databases">
        <authorList>
            <person name="Kurt Z."/>
        </authorList>
    </citation>
    <scope>NUCLEOTIDE SEQUENCE</scope>
</reference>
<feature type="region of interest" description="Disordered" evidence="1">
    <location>
        <begin position="428"/>
        <end position="477"/>
    </location>
</feature>
<accession>A0AA86RE37</accession>
<evidence type="ECO:0000313" key="3">
    <source>
        <dbReference type="EMBL" id="CAL6093101.1"/>
    </source>
</evidence>
<proteinExistence type="predicted"/>
<feature type="compositionally biased region" description="Polar residues" evidence="1">
    <location>
        <begin position="462"/>
        <end position="475"/>
    </location>
</feature>
<dbReference type="EMBL" id="CATOUU010001154">
    <property type="protein sequence ID" value="CAI9974722.1"/>
    <property type="molecule type" value="Genomic_DNA"/>
</dbReference>
<dbReference type="EMBL" id="CAXDID020000453">
    <property type="protein sequence ID" value="CAL6093101.1"/>
    <property type="molecule type" value="Genomic_DNA"/>
</dbReference>
<comment type="caution">
    <text evidence="2">The sequence shown here is derived from an EMBL/GenBank/DDBJ whole genome shotgun (WGS) entry which is preliminary data.</text>
</comment>
<evidence type="ECO:0000313" key="2">
    <source>
        <dbReference type="EMBL" id="CAI9974722.1"/>
    </source>
</evidence>